<dbReference type="SUPFAM" id="SSF55021">
    <property type="entry name" value="ACT-like"/>
    <property type="match status" value="1"/>
</dbReference>
<dbReference type="AlphaFoldDB" id="A0A7J7MU14"/>
<dbReference type="EMBL" id="JACGCM010001227">
    <property type="protein sequence ID" value="KAF6158270.1"/>
    <property type="molecule type" value="Genomic_DNA"/>
</dbReference>
<evidence type="ECO:0000313" key="4">
    <source>
        <dbReference type="EMBL" id="KAF6158270.1"/>
    </source>
</evidence>
<dbReference type="InterPro" id="IPR045865">
    <property type="entry name" value="ACT-like_dom_sf"/>
</dbReference>
<dbReference type="PANTHER" id="PTHR31945">
    <property type="entry name" value="TRANSCRIPTION FACTOR SCREAM2-RELATED"/>
    <property type="match status" value="1"/>
</dbReference>
<feature type="domain" description="Plant bHLH transcription factor ACT-like" evidence="3">
    <location>
        <begin position="109"/>
        <end position="183"/>
    </location>
</feature>
<proteinExistence type="predicted"/>
<dbReference type="OrthoDB" id="1890947at2759"/>
<protein>
    <recommendedName>
        <fullName evidence="3">Plant bHLH transcription factor ACT-like domain-containing protein</fullName>
    </recommendedName>
</protein>
<dbReference type="InterPro" id="IPR054502">
    <property type="entry name" value="bHLH-TF_ACT-like_plant"/>
</dbReference>
<name>A0A7J7MU14_9MAGN</name>
<dbReference type="GO" id="GO:0043565">
    <property type="term" value="F:sequence-specific DNA binding"/>
    <property type="evidence" value="ECO:0007669"/>
    <property type="project" value="TreeGrafter"/>
</dbReference>
<dbReference type="CDD" id="cd04873">
    <property type="entry name" value="ACT_UUR-ACR-like"/>
    <property type="match status" value="1"/>
</dbReference>
<keyword evidence="2" id="KW-0539">Nucleus</keyword>
<evidence type="ECO:0000259" key="3">
    <source>
        <dbReference type="Pfam" id="PF22754"/>
    </source>
</evidence>
<dbReference type="InterPro" id="IPR051358">
    <property type="entry name" value="TF_AMS/ICE1/BHLH6-like"/>
</dbReference>
<dbReference type="GO" id="GO:0003700">
    <property type="term" value="F:DNA-binding transcription factor activity"/>
    <property type="evidence" value="ECO:0007669"/>
    <property type="project" value="TreeGrafter"/>
</dbReference>
<evidence type="ECO:0000313" key="5">
    <source>
        <dbReference type="Proteomes" id="UP000541444"/>
    </source>
</evidence>
<dbReference type="Proteomes" id="UP000541444">
    <property type="component" value="Unassembled WGS sequence"/>
</dbReference>
<keyword evidence="5" id="KW-1185">Reference proteome</keyword>
<evidence type="ECO:0000256" key="1">
    <source>
        <dbReference type="ARBA" id="ARBA00004123"/>
    </source>
</evidence>
<dbReference type="GO" id="GO:0005634">
    <property type="term" value="C:nucleus"/>
    <property type="evidence" value="ECO:0007669"/>
    <property type="project" value="UniProtKB-SubCell"/>
</dbReference>
<reference evidence="4 5" key="1">
    <citation type="journal article" date="2020" name="IScience">
        <title>Genome Sequencing of the Endangered Kingdonia uniflora (Circaeasteraceae, Ranunculales) Reveals Potential Mechanisms of Evolutionary Specialization.</title>
        <authorList>
            <person name="Sun Y."/>
            <person name="Deng T."/>
            <person name="Zhang A."/>
            <person name="Moore M.J."/>
            <person name="Landis J.B."/>
            <person name="Lin N."/>
            <person name="Zhang H."/>
            <person name="Zhang X."/>
            <person name="Huang J."/>
            <person name="Zhang X."/>
            <person name="Sun H."/>
            <person name="Wang H."/>
        </authorList>
    </citation>
    <scope>NUCLEOTIDE SEQUENCE [LARGE SCALE GENOMIC DNA]</scope>
    <source>
        <strain evidence="4">TB1705</strain>
        <tissue evidence="4">Leaf</tissue>
    </source>
</reference>
<evidence type="ECO:0000256" key="2">
    <source>
        <dbReference type="ARBA" id="ARBA00023242"/>
    </source>
</evidence>
<comment type="caution">
    <text evidence="4">The sequence shown here is derived from an EMBL/GenBank/DDBJ whole genome shotgun (WGS) entry which is preliminary data.</text>
</comment>
<accession>A0A7J7MU14</accession>
<comment type="subcellular location">
    <subcellularLocation>
        <location evidence="1">Nucleus</location>
    </subcellularLocation>
</comment>
<gene>
    <name evidence="4" type="ORF">GIB67_001341</name>
</gene>
<dbReference type="PANTHER" id="PTHR31945:SF11">
    <property type="entry name" value="TRANSCRIPTION FACTOR ABORTED MICROSPORES"/>
    <property type="match status" value="1"/>
</dbReference>
<sequence>MDRASILGDAIEYVKELLKQVKGLQDELEQPLDEDGDGDNRENIIKDNFQLDIFNYNKSATIPEHGESLKMGNMDQVTPSSSNRKITDLTKRTHDVMAASDKSQQMEVQVEMTQINGNEFFLKVFCEHKAGGFVRLMEAMSSLGLEVTNANVTTFRGLVLNVFKVEKRDNEMVQAEYVRDSLLELTRNPTVAWIDPLEAAENADDYHHHHNDSHLHFHSLHLQA</sequence>
<organism evidence="4 5">
    <name type="scientific">Kingdonia uniflora</name>
    <dbReference type="NCBI Taxonomy" id="39325"/>
    <lineage>
        <taxon>Eukaryota</taxon>
        <taxon>Viridiplantae</taxon>
        <taxon>Streptophyta</taxon>
        <taxon>Embryophyta</taxon>
        <taxon>Tracheophyta</taxon>
        <taxon>Spermatophyta</taxon>
        <taxon>Magnoliopsida</taxon>
        <taxon>Ranunculales</taxon>
        <taxon>Circaeasteraceae</taxon>
        <taxon>Kingdonia</taxon>
    </lineage>
</organism>
<dbReference type="Pfam" id="PF22754">
    <property type="entry name" value="bHLH-TF_ACT-like_plant"/>
    <property type="match status" value="1"/>
</dbReference>